<dbReference type="EMBL" id="JASNQZ010000012">
    <property type="protein sequence ID" value="KAL0948777.1"/>
    <property type="molecule type" value="Genomic_DNA"/>
</dbReference>
<evidence type="ECO:0008006" key="4">
    <source>
        <dbReference type="Google" id="ProtNLM"/>
    </source>
</evidence>
<evidence type="ECO:0000313" key="3">
    <source>
        <dbReference type="Proteomes" id="UP001556367"/>
    </source>
</evidence>
<dbReference type="Proteomes" id="UP001556367">
    <property type="component" value="Unassembled WGS sequence"/>
</dbReference>
<name>A0ABR3IZJ6_9AGAR</name>
<keyword evidence="3" id="KW-1185">Reference proteome</keyword>
<feature type="signal peptide" evidence="1">
    <location>
        <begin position="1"/>
        <end position="20"/>
    </location>
</feature>
<accession>A0ABR3IZJ6</accession>
<reference evidence="3" key="1">
    <citation type="submission" date="2024-06" db="EMBL/GenBank/DDBJ databases">
        <title>Multi-omics analyses provide insights into the biosynthesis of the anticancer antibiotic pleurotin in Hohenbuehelia grisea.</title>
        <authorList>
            <person name="Weaver J.A."/>
            <person name="Alberti F."/>
        </authorList>
    </citation>
    <scope>NUCLEOTIDE SEQUENCE [LARGE SCALE GENOMIC DNA]</scope>
    <source>
        <strain evidence="3">T-177</strain>
    </source>
</reference>
<protein>
    <recommendedName>
        <fullName evidence="4">Secreted protein</fullName>
    </recommendedName>
</protein>
<sequence length="71" mass="7575">MLFSLSDILVATVMSSLISASPLLDRPASATLGSADLKGLHHPLNGASVAQTKQFQIELVPSWLLQLVDFL</sequence>
<comment type="caution">
    <text evidence="2">The sequence shown here is derived from an EMBL/GenBank/DDBJ whole genome shotgun (WGS) entry which is preliminary data.</text>
</comment>
<evidence type="ECO:0000313" key="2">
    <source>
        <dbReference type="EMBL" id="KAL0948777.1"/>
    </source>
</evidence>
<organism evidence="2 3">
    <name type="scientific">Hohenbuehelia grisea</name>
    <dbReference type="NCBI Taxonomy" id="104357"/>
    <lineage>
        <taxon>Eukaryota</taxon>
        <taxon>Fungi</taxon>
        <taxon>Dikarya</taxon>
        <taxon>Basidiomycota</taxon>
        <taxon>Agaricomycotina</taxon>
        <taxon>Agaricomycetes</taxon>
        <taxon>Agaricomycetidae</taxon>
        <taxon>Agaricales</taxon>
        <taxon>Pleurotineae</taxon>
        <taxon>Pleurotaceae</taxon>
        <taxon>Hohenbuehelia</taxon>
    </lineage>
</organism>
<feature type="chain" id="PRO_5045554765" description="Secreted protein" evidence="1">
    <location>
        <begin position="21"/>
        <end position="71"/>
    </location>
</feature>
<gene>
    <name evidence="2" type="ORF">HGRIS_008907</name>
</gene>
<keyword evidence="1" id="KW-0732">Signal</keyword>
<evidence type="ECO:0000256" key="1">
    <source>
        <dbReference type="SAM" id="SignalP"/>
    </source>
</evidence>
<proteinExistence type="predicted"/>